<name>K9TKF2_9CYAN</name>
<keyword evidence="2" id="KW-1185">Reference proteome</keyword>
<dbReference type="STRING" id="56110.Oscil6304_3036"/>
<dbReference type="EMBL" id="CP003607">
    <property type="protein sequence ID" value="AFY82631.1"/>
    <property type="molecule type" value="Genomic_DNA"/>
</dbReference>
<proteinExistence type="predicted"/>
<reference evidence="1 2" key="1">
    <citation type="submission" date="2012-06" db="EMBL/GenBank/DDBJ databases">
        <title>Finished chromosome of genome of Oscillatoria acuminata PCC 6304.</title>
        <authorList>
            <consortium name="US DOE Joint Genome Institute"/>
            <person name="Gugger M."/>
            <person name="Coursin T."/>
            <person name="Rippka R."/>
            <person name="Tandeau De Marsac N."/>
            <person name="Huntemann M."/>
            <person name="Wei C.-L."/>
            <person name="Han J."/>
            <person name="Detter J.C."/>
            <person name="Han C."/>
            <person name="Tapia R."/>
            <person name="Davenport K."/>
            <person name="Daligault H."/>
            <person name="Erkkila T."/>
            <person name="Gu W."/>
            <person name="Munk A.C.C."/>
            <person name="Teshima H."/>
            <person name="Xu Y."/>
            <person name="Chain P."/>
            <person name="Chen A."/>
            <person name="Krypides N."/>
            <person name="Mavromatis K."/>
            <person name="Markowitz V."/>
            <person name="Szeto E."/>
            <person name="Ivanova N."/>
            <person name="Mikhailova N."/>
            <person name="Ovchinnikova G."/>
            <person name="Pagani I."/>
            <person name="Pati A."/>
            <person name="Goodwin L."/>
            <person name="Peters L."/>
            <person name="Pitluck S."/>
            <person name="Woyke T."/>
            <person name="Kerfeld C."/>
        </authorList>
    </citation>
    <scope>NUCLEOTIDE SEQUENCE [LARGE SCALE GENOMIC DNA]</scope>
    <source>
        <strain evidence="1 2">PCC 6304</strain>
    </source>
</reference>
<protein>
    <submittedName>
        <fullName evidence="1">Uncharacterized protein</fullName>
    </submittedName>
</protein>
<sequence>MEYHSLAAFIPSGSSSWDKFWLRFSTHRVAKLKQGLTELTILSAFCILETAQNCSATVLATNPDRLDPLPLELYLS</sequence>
<organism evidence="1 2">
    <name type="scientific">Oscillatoria acuminata PCC 6304</name>
    <dbReference type="NCBI Taxonomy" id="56110"/>
    <lineage>
        <taxon>Bacteria</taxon>
        <taxon>Bacillati</taxon>
        <taxon>Cyanobacteriota</taxon>
        <taxon>Cyanophyceae</taxon>
        <taxon>Oscillatoriophycideae</taxon>
        <taxon>Oscillatoriales</taxon>
        <taxon>Oscillatoriaceae</taxon>
        <taxon>Oscillatoria</taxon>
    </lineage>
</organism>
<dbReference type="HOGENOM" id="CLU_2650964_0_0_3"/>
<evidence type="ECO:0000313" key="1">
    <source>
        <dbReference type="EMBL" id="AFY82631.1"/>
    </source>
</evidence>
<dbReference type="InParanoid" id="K9TKF2"/>
<evidence type="ECO:0000313" key="2">
    <source>
        <dbReference type="Proteomes" id="UP000010367"/>
    </source>
</evidence>
<dbReference type="KEGG" id="oac:Oscil6304_3036"/>
<dbReference type="AlphaFoldDB" id="K9TKF2"/>
<dbReference type="Proteomes" id="UP000010367">
    <property type="component" value="Chromosome"/>
</dbReference>
<gene>
    <name evidence="1" type="ORF">Oscil6304_3036</name>
</gene>
<accession>K9TKF2</accession>